<accession>A0A345HV90</accession>
<keyword evidence="2" id="KW-1185">Reference proteome</keyword>
<dbReference type="AlphaFoldDB" id="A0A345HV90"/>
<dbReference type="Proteomes" id="UP000253868">
    <property type="component" value="Chromosome"/>
</dbReference>
<evidence type="ECO:0000313" key="1">
    <source>
        <dbReference type="EMBL" id="AXG80614.1"/>
    </source>
</evidence>
<dbReference type="KEGG" id="spad:DVK44_26365"/>
<dbReference type="OrthoDB" id="4193806at2"/>
<evidence type="ECO:0008006" key="3">
    <source>
        <dbReference type="Google" id="ProtNLM"/>
    </source>
</evidence>
<dbReference type="EMBL" id="CP031194">
    <property type="protein sequence ID" value="AXG80614.1"/>
    <property type="molecule type" value="Genomic_DNA"/>
</dbReference>
<sequence>MISTRTILRRMILGRLNLGRLNLRGLILRGLGPLAVIAPLLAVSACTQADDYTLPQKICGRAIEPAKLKPLLPSGSEFAEKHDSDSSSSVCEISVDKKPALYVKEFKNQEKFDVMDFATQRTGKFRDPEKIGIGEDAVVSDSALLLATTCTEKKNANQYILDIESVTGNGSDGQRKDLESFATAYLPTGFAAMGCTAKP</sequence>
<organism evidence="1 2">
    <name type="scientific">Streptomyces paludis</name>
    <dbReference type="NCBI Taxonomy" id="2282738"/>
    <lineage>
        <taxon>Bacteria</taxon>
        <taxon>Bacillati</taxon>
        <taxon>Actinomycetota</taxon>
        <taxon>Actinomycetes</taxon>
        <taxon>Kitasatosporales</taxon>
        <taxon>Streptomycetaceae</taxon>
        <taxon>Streptomyces</taxon>
    </lineage>
</organism>
<proteinExistence type="predicted"/>
<evidence type="ECO:0000313" key="2">
    <source>
        <dbReference type="Proteomes" id="UP000253868"/>
    </source>
</evidence>
<gene>
    <name evidence="1" type="ORF">DVK44_26365</name>
</gene>
<protein>
    <recommendedName>
        <fullName evidence="3">DUF3558 domain-containing protein</fullName>
    </recommendedName>
</protein>
<dbReference type="RefSeq" id="WP_114662536.1">
    <property type="nucleotide sequence ID" value="NZ_CP031194.1"/>
</dbReference>
<name>A0A345HV90_9ACTN</name>
<reference evidence="2" key="1">
    <citation type="submission" date="2018-07" db="EMBL/GenBank/DDBJ databases">
        <authorList>
            <person name="Zhao J."/>
        </authorList>
    </citation>
    <scope>NUCLEOTIDE SEQUENCE [LARGE SCALE GENOMIC DNA]</scope>
    <source>
        <strain evidence="2">GSSD-12</strain>
    </source>
</reference>